<evidence type="ECO:0000256" key="2">
    <source>
        <dbReference type="RuleBase" id="RU004508"/>
    </source>
</evidence>
<dbReference type="GO" id="GO:0008483">
    <property type="term" value="F:transaminase activity"/>
    <property type="evidence" value="ECO:0007669"/>
    <property type="project" value="UniProtKB-KW"/>
</dbReference>
<dbReference type="PIRSF" id="PIRSF000390">
    <property type="entry name" value="PLP_StrS"/>
    <property type="match status" value="1"/>
</dbReference>
<dbReference type="PANTHER" id="PTHR30244:SF34">
    <property type="entry name" value="DTDP-4-AMINO-4,6-DIDEOXYGALACTOSE TRANSAMINASE"/>
    <property type="match status" value="1"/>
</dbReference>
<comment type="similarity">
    <text evidence="1 2">Belongs to the DegT/DnrJ/EryC1 family.</text>
</comment>
<organism evidence="4 5">
    <name type="scientific">Sphingobium agri</name>
    <dbReference type="NCBI Taxonomy" id="2933566"/>
    <lineage>
        <taxon>Bacteria</taxon>
        <taxon>Pseudomonadati</taxon>
        <taxon>Pseudomonadota</taxon>
        <taxon>Alphaproteobacteria</taxon>
        <taxon>Sphingomonadales</taxon>
        <taxon>Sphingomonadaceae</taxon>
        <taxon>Sphingobium</taxon>
    </lineage>
</organism>
<dbReference type="CDD" id="cd00616">
    <property type="entry name" value="AHBA_syn"/>
    <property type="match status" value="1"/>
</dbReference>
<reference evidence="4 5" key="1">
    <citation type="submission" date="2022-04" db="EMBL/GenBank/DDBJ databases">
        <authorList>
            <person name="Huq M.A."/>
        </authorList>
    </citation>
    <scope>NUCLEOTIDE SEQUENCE [LARGE SCALE GENOMIC DNA]</scope>
    <source>
        <strain evidence="4 5">MAH-33</strain>
    </source>
</reference>
<dbReference type="PANTHER" id="PTHR30244">
    <property type="entry name" value="TRANSAMINASE"/>
    <property type="match status" value="1"/>
</dbReference>
<dbReference type="RefSeq" id="WP_247234249.1">
    <property type="nucleotide sequence ID" value="NZ_JALKHS010000018.1"/>
</dbReference>
<dbReference type="Proteomes" id="UP001203512">
    <property type="component" value="Unassembled WGS sequence"/>
</dbReference>
<evidence type="ECO:0000256" key="1">
    <source>
        <dbReference type="ARBA" id="ARBA00037999"/>
    </source>
</evidence>
<dbReference type="InterPro" id="IPR015421">
    <property type="entry name" value="PyrdxlP-dep_Trfase_major"/>
</dbReference>
<keyword evidence="5" id="KW-1185">Reference proteome</keyword>
<evidence type="ECO:0000256" key="3">
    <source>
        <dbReference type="SAM" id="MobiDB-lite"/>
    </source>
</evidence>
<accession>A0ABT0E1D9</accession>
<dbReference type="SUPFAM" id="SSF53383">
    <property type="entry name" value="PLP-dependent transferases"/>
    <property type="match status" value="1"/>
</dbReference>
<dbReference type="InterPro" id="IPR015422">
    <property type="entry name" value="PyrdxlP-dep_Trfase_small"/>
</dbReference>
<feature type="region of interest" description="Disordered" evidence="3">
    <location>
        <begin position="1"/>
        <end position="21"/>
    </location>
</feature>
<dbReference type="EMBL" id="JALKHS010000018">
    <property type="protein sequence ID" value="MCK0533176.1"/>
    <property type="molecule type" value="Genomic_DNA"/>
</dbReference>
<keyword evidence="4" id="KW-0032">Aminotransferase</keyword>
<protein>
    <submittedName>
        <fullName evidence="4">DegT/DnrJ/EryC1/StrS family aminotransferase</fullName>
    </submittedName>
</protein>
<name>A0ABT0E1D9_9SPHN</name>
<evidence type="ECO:0000313" key="4">
    <source>
        <dbReference type="EMBL" id="MCK0533176.1"/>
    </source>
</evidence>
<evidence type="ECO:0000313" key="5">
    <source>
        <dbReference type="Proteomes" id="UP001203512"/>
    </source>
</evidence>
<dbReference type="Pfam" id="PF01041">
    <property type="entry name" value="DegT_DnrJ_EryC1"/>
    <property type="match status" value="1"/>
</dbReference>
<dbReference type="Gene3D" id="3.40.640.10">
    <property type="entry name" value="Type I PLP-dependent aspartate aminotransferase-like (Major domain)"/>
    <property type="match status" value="1"/>
</dbReference>
<dbReference type="InterPro" id="IPR015424">
    <property type="entry name" value="PyrdxlP-dep_Trfase"/>
</dbReference>
<dbReference type="InterPro" id="IPR000653">
    <property type="entry name" value="DegT/StrS_aminotransferase"/>
</dbReference>
<keyword evidence="2" id="KW-0663">Pyridoxal phosphate</keyword>
<proteinExistence type="inferred from homology"/>
<gene>
    <name evidence="4" type="ORF">MU848_16420</name>
</gene>
<dbReference type="Gene3D" id="3.90.1150.10">
    <property type="entry name" value="Aspartate Aminotransferase, domain 1"/>
    <property type="match status" value="1"/>
</dbReference>
<sequence>MTDCAPDAPAGSRPKDQREGWKSMNQIVQNREISGATPLAAPFPPPEQRWPQYEQDEIDAVVHVLQSGRVNSLVHGDECRAFEREFADYCGMPHAISLANGTLALELAFRALGVGPGDEVIVPARSFFASASAVAAVGAVPVFADIDRNSHTIDPAAVIPLINERTRAILCVHLAGWPCDMDGLLAIADRHGLWLVEDCAQAHGAAIRGKMAGSFGHASAFSFCTDKIMSTGGEGGMLLLKDEAHWERAWAYKDHGKNVAMLSAPSAGNAFRYLHESFGTNWRLTEMQAAIGRAQLRKLPSWLARRRTNAALLREGLGAHPLIALPQVPDGVEHAYYKFYLLLDPAVARSEVIAALARRGIPAGTGSCPDMSRELAVRNSAYPNLRPLPVAAEIGERSLMLPVDHLLGEAAMHFMIETLLEAVGDEGGKLSLLNKQLYSSN</sequence>
<comment type="caution">
    <text evidence="4">The sequence shown here is derived from an EMBL/GenBank/DDBJ whole genome shotgun (WGS) entry which is preliminary data.</text>
</comment>
<keyword evidence="4" id="KW-0808">Transferase</keyword>